<dbReference type="Pfam" id="PF00440">
    <property type="entry name" value="TetR_N"/>
    <property type="match status" value="1"/>
</dbReference>
<dbReference type="RefSeq" id="WP_236999238.1">
    <property type="nucleotide sequence ID" value="NZ_JAKKOR010000012.1"/>
</dbReference>
<dbReference type="InterPro" id="IPR023772">
    <property type="entry name" value="DNA-bd_HTH_TetR-type_CS"/>
</dbReference>
<organism evidence="6 7">
    <name type="scientific">Gordonia liuliyuniae</name>
    <dbReference type="NCBI Taxonomy" id="2911517"/>
    <lineage>
        <taxon>Bacteria</taxon>
        <taxon>Bacillati</taxon>
        <taxon>Actinomycetota</taxon>
        <taxon>Actinomycetes</taxon>
        <taxon>Mycobacteriales</taxon>
        <taxon>Gordoniaceae</taxon>
        <taxon>Gordonia</taxon>
    </lineage>
</organism>
<feature type="DNA-binding region" description="H-T-H motif" evidence="4">
    <location>
        <begin position="29"/>
        <end position="48"/>
    </location>
</feature>
<dbReference type="PROSITE" id="PS50977">
    <property type="entry name" value="HTH_TETR_2"/>
    <property type="match status" value="1"/>
</dbReference>
<dbReference type="SUPFAM" id="SSF46689">
    <property type="entry name" value="Homeodomain-like"/>
    <property type="match status" value="1"/>
</dbReference>
<dbReference type="InterPro" id="IPR041479">
    <property type="entry name" value="TetR_CgmR_C"/>
</dbReference>
<comment type="caution">
    <text evidence="6">The sequence shown here is derived from an EMBL/GenBank/DDBJ whole genome shotgun (WGS) entry which is preliminary data.</text>
</comment>
<proteinExistence type="predicted"/>
<sequence>MHKQTPAVRNGILEAAATTLLRDGVEAFTISRVAQEAGLSVGGLRYHFASKQDLLEALVDHAVVGFDEALDGADHEPGAKTRAYIAAALPGHDSGQIAAALVAAVAVDSSMLAILRRHFARWQSMLDADGIDPVTATLIRLTMDGWWLAAFADLAQPDDRTGSLLRARLEALVEEATNA</sequence>
<evidence type="ECO:0000259" key="5">
    <source>
        <dbReference type="PROSITE" id="PS50977"/>
    </source>
</evidence>
<reference evidence="6 7" key="1">
    <citation type="submission" date="2022-01" db="EMBL/GenBank/DDBJ databases">
        <authorList>
            <person name="Huang Y."/>
        </authorList>
    </citation>
    <scope>NUCLEOTIDE SEQUENCE [LARGE SCALE GENOMIC DNA]</scope>
    <source>
        <strain evidence="6 7">HY366</strain>
    </source>
</reference>
<dbReference type="PRINTS" id="PR00455">
    <property type="entry name" value="HTHTETR"/>
</dbReference>
<dbReference type="PANTHER" id="PTHR30055">
    <property type="entry name" value="HTH-TYPE TRANSCRIPTIONAL REGULATOR RUTR"/>
    <property type="match status" value="1"/>
</dbReference>
<dbReference type="PANTHER" id="PTHR30055:SF234">
    <property type="entry name" value="HTH-TYPE TRANSCRIPTIONAL REGULATOR BETI"/>
    <property type="match status" value="1"/>
</dbReference>
<evidence type="ECO:0000256" key="2">
    <source>
        <dbReference type="ARBA" id="ARBA00023125"/>
    </source>
</evidence>
<dbReference type="Proteomes" id="UP001200110">
    <property type="component" value="Unassembled WGS sequence"/>
</dbReference>
<evidence type="ECO:0000256" key="3">
    <source>
        <dbReference type="ARBA" id="ARBA00023163"/>
    </source>
</evidence>
<evidence type="ECO:0000256" key="4">
    <source>
        <dbReference type="PROSITE-ProRule" id="PRU00335"/>
    </source>
</evidence>
<dbReference type="PROSITE" id="PS01081">
    <property type="entry name" value="HTH_TETR_1"/>
    <property type="match status" value="1"/>
</dbReference>
<dbReference type="SUPFAM" id="SSF48498">
    <property type="entry name" value="Tetracyclin repressor-like, C-terminal domain"/>
    <property type="match status" value="1"/>
</dbReference>
<dbReference type="EMBL" id="JAKKOR010000012">
    <property type="protein sequence ID" value="MCF8590040.1"/>
    <property type="molecule type" value="Genomic_DNA"/>
</dbReference>
<dbReference type="InterPro" id="IPR009057">
    <property type="entry name" value="Homeodomain-like_sf"/>
</dbReference>
<accession>A0ABS9IWU1</accession>
<dbReference type="InterPro" id="IPR001647">
    <property type="entry name" value="HTH_TetR"/>
</dbReference>
<dbReference type="Pfam" id="PF17937">
    <property type="entry name" value="TetR_C_28"/>
    <property type="match status" value="1"/>
</dbReference>
<dbReference type="Gene3D" id="1.10.357.10">
    <property type="entry name" value="Tetracycline Repressor, domain 2"/>
    <property type="match status" value="1"/>
</dbReference>
<protein>
    <submittedName>
        <fullName evidence="6">TetR/AcrR family transcriptional regulator</fullName>
    </submittedName>
</protein>
<evidence type="ECO:0000313" key="7">
    <source>
        <dbReference type="Proteomes" id="UP001200110"/>
    </source>
</evidence>
<dbReference type="InterPro" id="IPR050109">
    <property type="entry name" value="HTH-type_TetR-like_transc_reg"/>
</dbReference>
<evidence type="ECO:0000256" key="1">
    <source>
        <dbReference type="ARBA" id="ARBA00023015"/>
    </source>
</evidence>
<name>A0ABS9IWU1_9ACTN</name>
<keyword evidence="7" id="KW-1185">Reference proteome</keyword>
<keyword evidence="3" id="KW-0804">Transcription</keyword>
<feature type="domain" description="HTH tetR-type" evidence="5">
    <location>
        <begin position="6"/>
        <end position="66"/>
    </location>
</feature>
<gene>
    <name evidence="6" type="ORF">L5G33_16415</name>
</gene>
<keyword evidence="1" id="KW-0805">Transcription regulation</keyword>
<dbReference type="InterPro" id="IPR036271">
    <property type="entry name" value="Tet_transcr_reg_TetR-rel_C_sf"/>
</dbReference>
<keyword evidence="2 4" id="KW-0238">DNA-binding</keyword>
<evidence type="ECO:0000313" key="6">
    <source>
        <dbReference type="EMBL" id="MCF8590040.1"/>
    </source>
</evidence>